<keyword evidence="1" id="KW-0812">Transmembrane</keyword>
<evidence type="ECO:0000256" key="1">
    <source>
        <dbReference type="SAM" id="Phobius"/>
    </source>
</evidence>
<proteinExistence type="predicted"/>
<keyword evidence="1" id="KW-1133">Transmembrane helix</keyword>
<feature type="transmembrane region" description="Helical" evidence="1">
    <location>
        <begin position="43"/>
        <end position="62"/>
    </location>
</feature>
<feature type="transmembrane region" description="Helical" evidence="1">
    <location>
        <begin position="69"/>
        <end position="91"/>
    </location>
</feature>
<evidence type="ECO:0000313" key="2">
    <source>
        <dbReference type="EMBL" id="TWP46800.1"/>
    </source>
</evidence>
<dbReference type="AlphaFoldDB" id="A0A563EJ90"/>
<organism evidence="2 3">
    <name type="scientific">Lentzea tibetensis</name>
    <dbReference type="NCBI Taxonomy" id="2591470"/>
    <lineage>
        <taxon>Bacteria</taxon>
        <taxon>Bacillati</taxon>
        <taxon>Actinomycetota</taxon>
        <taxon>Actinomycetes</taxon>
        <taxon>Pseudonocardiales</taxon>
        <taxon>Pseudonocardiaceae</taxon>
        <taxon>Lentzea</taxon>
    </lineage>
</organism>
<name>A0A563EJ90_9PSEU</name>
<evidence type="ECO:0000313" key="3">
    <source>
        <dbReference type="Proteomes" id="UP000316639"/>
    </source>
</evidence>
<dbReference type="Proteomes" id="UP000316639">
    <property type="component" value="Unassembled WGS sequence"/>
</dbReference>
<keyword evidence="1" id="KW-0472">Membrane</keyword>
<dbReference type="EMBL" id="VOBR01000030">
    <property type="protein sequence ID" value="TWP46800.1"/>
    <property type="molecule type" value="Genomic_DNA"/>
</dbReference>
<accession>A0A563EJ90</accession>
<gene>
    <name evidence="2" type="ORF">FKR81_34955</name>
</gene>
<reference evidence="2 3" key="1">
    <citation type="submission" date="2019-07" db="EMBL/GenBank/DDBJ databases">
        <title>Lentzea xizangensis sp. nov., isolated from Qinghai-Tibetan Plateau Soils.</title>
        <authorList>
            <person name="Huang J."/>
        </authorList>
    </citation>
    <scope>NUCLEOTIDE SEQUENCE [LARGE SCALE GENOMIC DNA]</scope>
    <source>
        <strain evidence="2 3">FXJ1.1311</strain>
    </source>
</reference>
<comment type="caution">
    <text evidence="2">The sequence shown here is derived from an EMBL/GenBank/DDBJ whole genome shotgun (WGS) entry which is preliminary data.</text>
</comment>
<dbReference type="OrthoDB" id="3628713at2"/>
<keyword evidence="3" id="KW-1185">Reference proteome</keyword>
<sequence>MRAWALAAVIGGAPSTAHALLTGRDPLAATRAAGAILGRPGVAAGVAAHVLISAWWTLVLAAAHRRRPLGAASGAVAGLLIAALDLGVLAPAEIRALPQWPQWLDHVVFGAVAGATLSGLGERPPNHTSGR</sequence>
<protein>
    <submittedName>
        <fullName evidence="2">Uncharacterized protein</fullName>
    </submittedName>
</protein>